<dbReference type="Proteomes" id="UP000820818">
    <property type="component" value="Linkage Group LG9"/>
</dbReference>
<organism evidence="1 2">
    <name type="scientific">Daphnia sinensis</name>
    <dbReference type="NCBI Taxonomy" id="1820382"/>
    <lineage>
        <taxon>Eukaryota</taxon>
        <taxon>Metazoa</taxon>
        <taxon>Ecdysozoa</taxon>
        <taxon>Arthropoda</taxon>
        <taxon>Crustacea</taxon>
        <taxon>Branchiopoda</taxon>
        <taxon>Diplostraca</taxon>
        <taxon>Cladocera</taxon>
        <taxon>Anomopoda</taxon>
        <taxon>Daphniidae</taxon>
        <taxon>Daphnia</taxon>
        <taxon>Daphnia similis group</taxon>
    </lineage>
</organism>
<keyword evidence="2" id="KW-1185">Reference proteome</keyword>
<comment type="caution">
    <text evidence="1">The sequence shown here is derived from an EMBL/GenBank/DDBJ whole genome shotgun (WGS) entry which is preliminary data.</text>
</comment>
<dbReference type="CDD" id="cd09272">
    <property type="entry name" value="RNase_HI_RT_Ty1"/>
    <property type="match status" value="1"/>
</dbReference>
<dbReference type="PANTHER" id="PTHR47481:SF31">
    <property type="entry name" value="OS01G0873500 PROTEIN"/>
    <property type="match status" value="1"/>
</dbReference>
<gene>
    <name evidence="1" type="ORF">GHT06_021593</name>
</gene>
<reference evidence="1 2" key="1">
    <citation type="submission" date="2022-05" db="EMBL/GenBank/DDBJ databases">
        <title>A multi-omics perspective on studying reproductive biology in Daphnia sinensis.</title>
        <authorList>
            <person name="Jia J."/>
        </authorList>
    </citation>
    <scope>NUCLEOTIDE SEQUENCE [LARGE SCALE GENOMIC DNA]</scope>
    <source>
        <strain evidence="1 2">WSL</strain>
    </source>
</reference>
<dbReference type="PANTHER" id="PTHR47481">
    <property type="match status" value="1"/>
</dbReference>
<evidence type="ECO:0000313" key="1">
    <source>
        <dbReference type="EMBL" id="KAI9553666.1"/>
    </source>
</evidence>
<dbReference type="AlphaFoldDB" id="A0AAD5PN08"/>
<sequence length="478" mass="53836">MIEHRKILIPVHFIYYNIEPTYQTSIEGSATSAEMWNRLAQEYAQVAVANSSQIIAKFFQYLMDPGHTMAEELKSVEAPVTDQQLIERILQTLPPSYYNFISAWESVPLAERSISSLTSRLILEETRMKSRTNGPNPTDIAFFASHPNNKQQQAVDCNSANAYAASKSYNGVRGGYPGLRVNRGSSSGYRGGYRGGNNGFHLLINDFDGDEEKVNESCLFDPLLLTTEILGLLEPVHDVTQEVEEMAAENVQDHYGVIHDSVVREDEAIVENDAQEILHAAPLLHVEMEEENDDQNSGIMENDPLIPINELDEDNEIPAQRVEQPIEFPRRSSRPKQYNAKYKEFRQSLGRPLAKIGLIGCTAINCKMIGKLKPAYEGVPEPCTALSTTEAEYISACEAAKTAVWLRAVRLVYNAEFHQRTKHIQLRWHWIREQAANEIIEVKFVGTENQLADIFTKALAGPVFHNMRRRIGVGKLSD</sequence>
<accession>A0AAD5PN08</accession>
<name>A0AAD5PN08_9CRUS</name>
<proteinExistence type="predicted"/>
<evidence type="ECO:0000313" key="2">
    <source>
        <dbReference type="Proteomes" id="UP000820818"/>
    </source>
</evidence>
<protein>
    <submittedName>
        <fullName evidence="1">Uncharacterized protein</fullName>
    </submittedName>
</protein>
<dbReference type="EMBL" id="WJBH02000009">
    <property type="protein sequence ID" value="KAI9553666.1"/>
    <property type="molecule type" value="Genomic_DNA"/>
</dbReference>
<dbReference type="Pfam" id="PF14223">
    <property type="entry name" value="Retrotran_gag_2"/>
    <property type="match status" value="1"/>
</dbReference>